<protein>
    <submittedName>
        <fullName evidence="2">Uncharacterized protein</fullName>
    </submittedName>
</protein>
<evidence type="ECO:0000256" key="1">
    <source>
        <dbReference type="SAM" id="MobiDB-lite"/>
    </source>
</evidence>
<reference evidence="2" key="1">
    <citation type="submission" date="2016-03" db="EMBL/GenBank/DDBJ databases">
        <authorList>
            <person name="Ploux O."/>
        </authorList>
    </citation>
    <scope>NUCLEOTIDE SEQUENCE</scope>
    <source>
        <strain evidence="2">UC10</strain>
    </source>
</reference>
<organism evidence="2">
    <name type="scientific">uncultured Sphingopyxis sp</name>
    <dbReference type="NCBI Taxonomy" id="310581"/>
    <lineage>
        <taxon>Bacteria</taxon>
        <taxon>Pseudomonadati</taxon>
        <taxon>Pseudomonadota</taxon>
        <taxon>Alphaproteobacteria</taxon>
        <taxon>Sphingomonadales</taxon>
        <taxon>Sphingomonadaceae</taxon>
        <taxon>Sphingopyxis</taxon>
        <taxon>environmental samples</taxon>
    </lineage>
</organism>
<dbReference type="AlphaFoldDB" id="A0A1Y5PUW3"/>
<name>A0A1Y5PUW3_9SPHN</name>
<accession>A0A1Y5PUW3</accession>
<proteinExistence type="predicted"/>
<feature type="region of interest" description="Disordered" evidence="1">
    <location>
        <begin position="1"/>
        <end position="23"/>
    </location>
</feature>
<dbReference type="KEGG" id="sphu:SPPYR_2678"/>
<evidence type="ECO:0000313" key="2">
    <source>
        <dbReference type="EMBL" id="SBV33798.1"/>
    </source>
</evidence>
<sequence length="23" mass="2341">MARAPGRMGVGEVSPLASGDLIR</sequence>
<gene>
    <name evidence="2" type="ORF">SPPYR_2678</name>
</gene>
<dbReference type="EMBL" id="LT598653">
    <property type="protein sequence ID" value="SBV33798.1"/>
    <property type="molecule type" value="Genomic_DNA"/>
</dbReference>